<accession>E3LV52</accession>
<dbReference type="HOGENOM" id="CLU_2308674_0_0_1"/>
<feature type="compositionally biased region" description="Basic and acidic residues" evidence="1">
    <location>
        <begin position="88"/>
        <end position="100"/>
    </location>
</feature>
<feature type="chain" id="PRO_5015089344" evidence="2">
    <location>
        <begin position="21"/>
        <end position="100"/>
    </location>
</feature>
<keyword evidence="4" id="KW-1185">Reference proteome</keyword>
<name>E3LV52_CAERE</name>
<dbReference type="EMBL" id="DS268416">
    <property type="protein sequence ID" value="EFP12404.1"/>
    <property type="molecule type" value="Genomic_DNA"/>
</dbReference>
<dbReference type="Proteomes" id="UP000008281">
    <property type="component" value="Unassembled WGS sequence"/>
</dbReference>
<reference evidence="3" key="1">
    <citation type="submission" date="2007-07" db="EMBL/GenBank/DDBJ databases">
        <title>PCAP assembly of the Caenorhabditis remanei genome.</title>
        <authorList>
            <consortium name="The Caenorhabditis remanei Sequencing Consortium"/>
            <person name="Wilson R.K."/>
        </authorList>
    </citation>
    <scope>NUCLEOTIDE SEQUENCE [LARGE SCALE GENOMIC DNA]</scope>
    <source>
        <strain evidence="3">PB4641</strain>
    </source>
</reference>
<protein>
    <submittedName>
        <fullName evidence="3">Uncharacterized protein</fullName>
    </submittedName>
</protein>
<evidence type="ECO:0000256" key="1">
    <source>
        <dbReference type="SAM" id="MobiDB-lite"/>
    </source>
</evidence>
<sequence>MRIQSIILLTIISIIGYSTCVEDEEELTIYDHPGVESDLLASKNAERELQISENAVSIDDDEEFEDCNEDEEDEEEDDDDEEDFDDEFLFRSKDSIGKEL</sequence>
<feature type="signal peptide" evidence="2">
    <location>
        <begin position="1"/>
        <end position="20"/>
    </location>
</feature>
<dbReference type="OMA" id="GMSSEND"/>
<feature type="compositionally biased region" description="Acidic residues" evidence="1">
    <location>
        <begin position="58"/>
        <end position="87"/>
    </location>
</feature>
<keyword evidence="2" id="KW-0732">Signal</keyword>
<evidence type="ECO:0000313" key="3">
    <source>
        <dbReference type="EMBL" id="EFP12404.1"/>
    </source>
</evidence>
<feature type="region of interest" description="Disordered" evidence="1">
    <location>
        <begin position="52"/>
        <end position="100"/>
    </location>
</feature>
<gene>
    <name evidence="3" type="ORF">CRE_29674</name>
</gene>
<dbReference type="eggNOG" id="ENOG502TKCN">
    <property type="taxonomic scope" value="Eukaryota"/>
</dbReference>
<organism evidence="4">
    <name type="scientific">Caenorhabditis remanei</name>
    <name type="common">Caenorhabditis vulgaris</name>
    <dbReference type="NCBI Taxonomy" id="31234"/>
    <lineage>
        <taxon>Eukaryota</taxon>
        <taxon>Metazoa</taxon>
        <taxon>Ecdysozoa</taxon>
        <taxon>Nematoda</taxon>
        <taxon>Chromadorea</taxon>
        <taxon>Rhabditida</taxon>
        <taxon>Rhabditina</taxon>
        <taxon>Rhabditomorpha</taxon>
        <taxon>Rhabditoidea</taxon>
        <taxon>Rhabditidae</taxon>
        <taxon>Peloderinae</taxon>
        <taxon>Caenorhabditis</taxon>
    </lineage>
</organism>
<proteinExistence type="predicted"/>
<dbReference type="AlphaFoldDB" id="E3LV52"/>
<evidence type="ECO:0000256" key="2">
    <source>
        <dbReference type="SAM" id="SignalP"/>
    </source>
</evidence>
<evidence type="ECO:0000313" key="4">
    <source>
        <dbReference type="Proteomes" id="UP000008281"/>
    </source>
</evidence>